<evidence type="ECO:0000259" key="3">
    <source>
        <dbReference type="PROSITE" id="PS50893"/>
    </source>
</evidence>
<dbReference type="SUPFAM" id="SSF52540">
    <property type="entry name" value="P-loop containing nucleoside triphosphate hydrolases"/>
    <property type="match status" value="2"/>
</dbReference>
<dbReference type="Pfam" id="PF00005">
    <property type="entry name" value="ABC_tran"/>
    <property type="match status" value="2"/>
</dbReference>
<evidence type="ECO:0000256" key="2">
    <source>
        <dbReference type="ARBA" id="ARBA00022840"/>
    </source>
</evidence>
<dbReference type="PANTHER" id="PTHR42855:SF2">
    <property type="entry name" value="DRUG RESISTANCE ABC TRANSPORTER,ATP-BINDING PROTEIN"/>
    <property type="match status" value="1"/>
</dbReference>
<dbReference type="InterPro" id="IPR051309">
    <property type="entry name" value="ABCF_ATPase"/>
</dbReference>
<feature type="domain" description="ABC transporter" evidence="3">
    <location>
        <begin position="312"/>
        <end position="504"/>
    </location>
</feature>
<dbReference type="PANTHER" id="PTHR42855">
    <property type="entry name" value="ABC TRANSPORTER ATP-BINDING SUBUNIT"/>
    <property type="match status" value="1"/>
</dbReference>
<dbReference type="PROSITE" id="PS50893">
    <property type="entry name" value="ABC_TRANSPORTER_2"/>
    <property type="match status" value="2"/>
</dbReference>
<dbReference type="Gene3D" id="3.40.50.300">
    <property type="entry name" value="P-loop containing nucleotide triphosphate hydrolases"/>
    <property type="match status" value="2"/>
</dbReference>
<comment type="caution">
    <text evidence="4">The sequence shown here is derived from an EMBL/GenBank/DDBJ whole genome shotgun (WGS) entry which is preliminary data.</text>
</comment>
<evidence type="ECO:0000313" key="5">
    <source>
        <dbReference type="Proteomes" id="UP000051883"/>
    </source>
</evidence>
<evidence type="ECO:0000256" key="1">
    <source>
        <dbReference type="ARBA" id="ARBA00022741"/>
    </source>
</evidence>
<protein>
    <submittedName>
        <fullName evidence="4">ABC superfamily ATP binding cassette transporter, ABC protein</fullName>
    </submittedName>
</protein>
<dbReference type="EMBL" id="AZDK01000006">
    <property type="protein sequence ID" value="KRK60249.1"/>
    <property type="molecule type" value="Genomic_DNA"/>
</dbReference>
<dbReference type="InterPro" id="IPR017871">
    <property type="entry name" value="ABC_transporter-like_CS"/>
</dbReference>
<accession>A0ABR5P0Q0</accession>
<name>A0ABR5P0Q0_9LACO</name>
<dbReference type="InterPro" id="IPR003439">
    <property type="entry name" value="ABC_transporter-like_ATP-bd"/>
</dbReference>
<dbReference type="SMART" id="SM00382">
    <property type="entry name" value="AAA"/>
    <property type="match status" value="2"/>
</dbReference>
<reference evidence="4 5" key="1">
    <citation type="journal article" date="2015" name="Genome Announc.">
        <title>Expanding the biotechnology potential of lactobacilli through comparative genomics of 213 strains and associated genera.</title>
        <authorList>
            <person name="Sun Z."/>
            <person name="Harris H.M."/>
            <person name="McCann A."/>
            <person name="Guo C."/>
            <person name="Argimon S."/>
            <person name="Zhang W."/>
            <person name="Yang X."/>
            <person name="Jeffery I.B."/>
            <person name="Cooney J.C."/>
            <person name="Kagawa T.F."/>
            <person name="Liu W."/>
            <person name="Song Y."/>
            <person name="Salvetti E."/>
            <person name="Wrobel A."/>
            <person name="Rasinkangas P."/>
            <person name="Parkhill J."/>
            <person name="Rea M.C."/>
            <person name="O'Sullivan O."/>
            <person name="Ritari J."/>
            <person name="Douillard F.P."/>
            <person name="Paul Ross R."/>
            <person name="Yang R."/>
            <person name="Briner A.E."/>
            <person name="Felis G.E."/>
            <person name="de Vos W.M."/>
            <person name="Barrangou R."/>
            <person name="Klaenhammer T.R."/>
            <person name="Caufield P.W."/>
            <person name="Cui Y."/>
            <person name="Zhang H."/>
            <person name="O'Toole P.W."/>
        </authorList>
    </citation>
    <scope>NUCLEOTIDE SEQUENCE [LARGE SCALE GENOMIC DNA]</scope>
    <source>
        <strain evidence="4 5">DSM 16041</strain>
    </source>
</reference>
<dbReference type="InterPro" id="IPR003593">
    <property type="entry name" value="AAA+_ATPase"/>
</dbReference>
<keyword evidence="2" id="KW-0067">ATP-binding</keyword>
<feature type="domain" description="ABC transporter" evidence="3">
    <location>
        <begin position="8"/>
        <end position="219"/>
    </location>
</feature>
<gene>
    <name evidence="4" type="ORF">FC31_GL001859</name>
</gene>
<keyword evidence="1" id="KW-0547">Nucleotide-binding</keyword>
<dbReference type="InterPro" id="IPR027417">
    <property type="entry name" value="P-loop_NTPase"/>
</dbReference>
<dbReference type="PROSITE" id="PS00211">
    <property type="entry name" value="ABC_TRANSPORTER_1"/>
    <property type="match status" value="1"/>
</dbReference>
<organism evidence="4 5">
    <name type="scientific">Limosilactobacillus antri DSM 16041</name>
    <dbReference type="NCBI Taxonomy" id="525309"/>
    <lineage>
        <taxon>Bacteria</taxon>
        <taxon>Bacillati</taxon>
        <taxon>Bacillota</taxon>
        <taxon>Bacilli</taxon>
        <taxon>Lactobacillales</taxon>
        <taxon>Lactobacillaceae</taxon>
        <taxon>Limosilactobacillus</taxon>
    </lineage>
</organism>
<dbReference type="CDD" id="cd03221">
    <property type="entry name" value="ABCF_EF-3"/>
    <property type="match status" value="2"/>
</dbReference>
<keyword evidence="5" id="KW-1185">Reference proteome</keyword>
<sequence length="504" mass="56862">MITLMQPITIRNLTFAYPGQAPLFTDCNLDFSSDWRLGLLGRNGRGKTTLMQILQGRLEYQGTVTSRLNFAVFPMTITDPTAFTGDALQAAIPNQNLEQWQIERELGVLGVDAALLWQPYQTLSGGERTKVQLAALFAQDNAFFLLDEPTNHLDLAGRQQVADYLAKQHSGFIITSHDQDFLDRVIDHTLVIERHQLVLGQGNYSAYFQQKEQRDRRAQAVNRQLKTEIKELQHTRQQRLQWAQRAENKKRGNSHADKGFLGAKAAKMMKKTISTANRLDQTISNRQGLLKNVEEVVPLTLNYQPHHQQTLLTADRVTLTIDGRQLFSPLTWALHQHEQIALVGPNGAGKSSLIRAITGHFAGETAGELSVPTGLTVSYVRQDYATNTGSLRQFASQHSLPYDQLLNLLRKLGMERAAFTVPIEKMSMGQQKKVELARSLLTPAQLYIWDEPLNYLDTYNQQQLTKLINEYRPPLLFVEHDQHFINTIASQQVAVTPLDSANQG</sequence>
<dbReference type="NCBIfam" id="NF000355">
    <property type="entry name" value="ribo_prot_ABC_F"/>
    <property type="match status" value="1"/>
</dbReference>
<evidence type="ECO:0000313" key="4">
    <source>
        <dbReference type="EMBL" id="KRK60249.1"/>
    </source>
</evidence>
<dbReference type="Proteomes" id="UP000051883">
    <property type="component" value="Unassembled WGS sequence"/>
</dbReference>
<proteinExistence type="predicted"/>